<name>A0A087DPT8_9BIFI</name>
<dbReference type="InterPro" id="IPR010982">
    <property type="entry name" value="Lambda_DNA-bd_dom_sf"/>
</dbReference>
<dbReference type="SMART" id="SM00530">
    <property type="entry name" value="HTH_XRE"/>
    <property type="match status" value="1"/>
</dbReference>
<dbReference type="Pfam" id="PF01381">
    <property type="entry name" value="HTH_3"/>
    <property type="match status" value="1"/>
</dbReference>
<dbReference type="eggNOG" id="COG1396">
    <property type="taxonomic scope" value="Bacteria"/>
</dbReference>
<sequence length="91" mass="9978">MPGDVMAGVADRMVKRRKEHGMTQSALAEKSGVSLGSIRRFEQSHEISFGSLVNIAFALRCERDFDALFAQPYYATIDDVTAAARRNGGRA</sequence>
<feature type="domain" description="HTH cro/C1-type" evidence="1">
    <location>
        <begin position="13"/>
        <end position="68"/>
    </location>
</feature>
<dbReference type="STRING" id="762211.BSTEL_0259"/>
<comment type="caution">
    <text evidence="2">The sequence shown here is derived from an EMBL/GenBank/DDBJ whole genome shotgun (WGS) entry which is preliminary data.</text>
</comment>
<organism evidence="2 3">
    <name type="scientific">Bifidobacterium stellenboschense</name>
    <dbReference type="NCBI Taxonomy" id="762211"/>
    <lineage>
        <taxon>Bacteria</taxon>
        <taxon>Bacillati</taxon>
        <taxon>Actinomycetota</taxon>
        <taxon>Actinomycetes</taxon>
        <taxon>Bifidobacteriales</taxon>
        <taxon>Bifidobacteriaceae</taxon>
        <taxon>Bifidobacterium</taxon>
    </lineage>
</organism>
<dbReference type="AlphaFoldDB" id="A0A087DPT8"/>
<dbReference type="InterPro" id="IPR001387">
    <property type="entry name" value="Cro/C1-type_HTH"/>
</dbReference>
<reference evidence="2 3" key="1">
    <citation type="submission" date="2014-03" db="EMBL/GenBank/DDBJ databases">
        <title>Genomics of Bifidobacteria.</title>
        <authorList>
            <person name="Ventura M."/>
            <person name="Milani C."/>
            <person name="Lugli G.A."/>
        </authorList>
    </citation>
    <scope>NUCLEOTIDE SEQUENCE [LARGE SCALE GENOMIC DNA]</scope>
    <source>
        <strain evidence="2 3">DSM 23968</strain>
    </source>
</reference>
<dbReference type="Proteomes" id="UP000029004">
    <property type="component" value="Unassembled WGS sequence"/>
</dbReference>
<accession>A0A087DPT8</accession>
<protein>
    <submittedName>
        <fullName evidence="2">Transcriptional regulator</fullName>
    </submittedName>
</protein>
<evidence type="ECO:0000259" key="1">
    <source>
        <dbReference type="PROSITE" id="PS50943"/>
    </source>
</evidence>
<dbReference type="CDD" id="cd00093">
    <property type="entry name" value="HTH_XRE"/>
    <property type="match status" value="1"/>
</dbReference>
<evidence type="ECO:0000313" key="3">
    <source>
        <dbReference type="Proteomes" id="UP000029004"/>
    </source>
</evidence>
<gene>
    <name evidence="2" type="ORF">BSTEL_0259</name>
</gene>
<dbReference type="Gene3D" id="1.10.260.40">
    <property type="entry name" value="lambda repressor-like DNA-binding domains"/>
    <property type="match status" value="1"/>
</dbReference>
<evidence type="ECO:0000313" key="2">
    <source>
        <dbReference type="EMBL" id="KFI97538.1"/>
    </source>
</evidence>
<dbReference type="SUPFAM" id="SSF47413">
    <property type="entry name" value="lambda repressor-like DNA-binding domains"/>
    <property type="match status" value="1"/>
</dbReference>
<dbReference type="EMBL" id="JGZP01000012">
    <property type="protein sequence ID" value="KFI97538.1"/>
    <property type="molecule type" value="Genomic_DNA"/>
</dbReference>
<dbReference type="PROSITE" id="PS50943">
    <property type="entry name" value="HTH_CROC1"/>
    <property type="match status" value="1"/>
</dbReference>
<keyword evidence="3" id="KW-1185">Reference proteome</keyword>
<dbReference type="GO" id="GO:0003677">
    <property type="term" value="F:DNA binding"/>
    <property type="evidence" value="ECO:0007669"/>
    <property type="project" value="InterPro"/>
</dbReference>
<proteinExistence type="predicted"/>